<dbReference type="Proteomes" id="UP000244005">
    <property type="component" value="Unassembled WGS sequence"/>
</dbReference>
<dbReference type="EMBL" id="KZ772711">
    <property type="protein sequence ID" value="PTQ40516.1"/>
    <property type="molecule type" value="Genomic_DNA"/>
</dbReference>
<evidence type="ECO:0000313" key="1">
    <source>
        <dbReference type="EMBL" id="PTQ40516.1"/>
    </source>
</evidence>
<dbReference type="AlphaFoldDB" id="A0A2R6X363"/>
<organism evidence="1 2">
    <name type="scientific">Marchantia polymorpha</name>
    <name type="common">Common liverwort</name>
    <name type="synonym">Marchantia aquatica</name>
    <dbReference type="NCBI Taxonomy" id="3197"/>
    <lineage>
        <taxon>Eukaryota</taxon>
        <taxon>Viridiplantae</taxon>
        <taxon>Streptophyta</taxon>
        <taxon>Embryophyta</taxon>
        <taxon>Marchantiophyta</taxon>
        <taxon>Marchantiopsida</taxon>
        <taxon>Marchantiidae</taxon>
        <taxon>Marchantiales</taxon>
        <taxon>Marchantiaceae</taxon>
        <taxon>Marchantia</taxon>
    </lineage>
</organism>
<proteinExistence type="predicted"/>
<keyword evidence="2" id="KW-1185">Reference proteome</keyword>
<protein>
    <submittedName>
        <fullName evidence="1">Uncharacterized protein</fullName>
    </submittedName>
</protein>
<sequence length="48" mass="5439">MDDAVDERNLGRSTWTGLGIQPYGCYRKAIGLHITFHSQHDLLFTCNS</sequence>
<dbReference type="Gramene" id="Mp3g17670.1">
    <property type="protein sequence ID" value="Mp3g17670.1.cds"/>
    <property type="gene ID" value="Mp3g17670"/>
</dbReference>
<accession>A0A2R6X363</accession>
<gene>
    <name evidence="1" type="ORF">MARPO_0039s0029</name>
</gene>
<reference evidence="2" key="1">
    <citation type="journal article" date="2017" name="Cell">
        <title>Insights into land plant evolution garnered from the Marchantia polymorpha genome.</title>
        <authorList>
            <person name="Bowman J.L."/>
            <person name="Kohchi T."/>
            <person name="Yamato K.T."/>
            <person name="Jenkins J."/>
            <person name="Shu S."/>
            <person name="Ishizaki K."/>
            <person name="Yamaoka S."/>
            <person name="Nishihama R."/>
            <person name="Nakamura Y."/>
            <person name="Berger F."/>
            <person name="Adam C."/>
            <person name="Aki S.S."/>
            <person name="Althoff F."/>
            <person name="Araki T."/>
            <person name="Arteaga-Vazquez M.A."/>
            <person name="Balasubrmanian S."/>
            <person name="Barry K."/>
            <person name="Bauer D."/>
            <person name="Boehm C.R."/>
            <person name="Briginshaw L."/>
            <person name="Caballero-Perez J."/>
            <person name="Catarino B."/>
            <person name="Chen F."/>
            <person name="Chiyoda S."/>
            <person name="Chovatia M."/>
            <person name="Davies K.M."/>
            <person name="Delmans M."/>
            <person name="Demura T."/>
            <person name="Dierschke T."/>
            <person name="Dolan L."/>
            <person name="Dorantes-Acosta A.E."/>
            <person name="Eklund D.M."/>
            <person name="Florent S.N."/>
            <person name="Flores-Sandoval E."/>
            <person name="Fujiyama A."/>
            <person name="Fukuzawa H."/>
            <person name="Galik B."/>
            <person name="Grimanelli D."/>
            <person name="Grimwood J."/>
            <person name="Grossniklaus U."/>
            <person name="Hamada T."/>
            <person name="Haseloff J."/>
            <person name="Hetherington A.J."/>
            <person name="Higo A."/>
            <person name="Hirakawa Y."/>
            <person name="Hundley H.N."/>
            <person name="Ikeda Y."/>
            <person name="Inoue K."/>
            <person name="Inoue S.I."/>
            <person name="Ishida S."/>
            <person name="Jia Q."/>
            <person name="Kakita M."/>
            <person name="Kanazawa T."/>
            <person name="Kawai Y."/>
            <person name="Kawashima T."/>
            <person name="Kennedy M."/>
            <person name="Kinose K."/>
            <person name="Kinoshita T."/>
            <person name="Kohara Y."/>
            <person name="Koide E."/>
            <person name="Komatsu K."/>
            <person name="Kopischke S."/>
            <person name="Kubo M."/>
            <person name="Kyozuka J."/>
            <person name="Lagercrantz U."/>
            <person name="Lin S.S."/>
            <person name="Lindquist E."/>
            <person name="Lipzen A.M."/>
            <person name="Lu C.W."/>
            <person name="De Luna E."/>
            <person name="Martienssen R.A."/>
            <person name="Minamino N."/>
            <person name="Mizutani M."/>
            <person name="Mizutani M."/>
            <person name="Mochizuki N."/>
            <person name="Monte I."/>
            <person name="Mosher R."/>
            <person name="Nagasaki H."/>
            <person name="Nakagami H."/>
            <person name="Naramoto S."/>
            <person name="Nishitani K."/>
            <person name="Ohtani M."/>
            <person name="Okamoto T."/>
            <person name="Okumura M."/>
            <person name="Phillips J."/>
            <person name="Pollak B."/>
            <person name="Reinders A."/>
            <person name="Rovekamp M."/>
            <person name="Sano R."/>
            <person name="Sawa S."/>
            <person name="Schmid M.W."/>
            <person name="Shirakawa M."/>
            <person name="Solano R."/>
            <person name="Spunde A."/>
            <person name="Suetsugu N."/>
            <person name="Sugano S."/>
            <person name="Sugiyama A."/>
            <person name="Sun R."/>
            <person name="Suzuki Y."/>
            <person name="Takenaka M."/>
            <person name="Takezawa D."/>
            <person name="Tomogane H."/>
            <person name="Tsuzuki M."/>
            <person name="Ueda T."/>
            <person name="Umeda M."/>
            <person name="Ward J.M."/>
            <person name="Watanabe Y."/>
            <person name="Yazaki K."/>
            <person name="Yokoyama R."/>
            <person name="Yoshitake Y."/>
            <person name="Yotsui I."/>
            <person name="Zachgo S."/>
            <person name="Schmutz J."/>
        </authorList>
    </citation>
    <scope>NUCLEOTIDE SEQUENCE [LARGE SCALE GENOMIC DNA]</scope>
    <source>
        <strain evidence="2">Tak-1</strain>
    </source>
</reference>
<name>A0A2R6X363_MARPO</name>
<evidence type="ECO:0000313" key="2">
    <source>
        <dbReference type="Proteomes" id="UP000244005"/>
    </source>
</evidence>